<dbReference type="InParanoid" id="A0A369JCN3"/>
<dbReference type="EMBL" id="LUEZ02000123">
    <property type="protein sequence ID" value="RDB16636.1"/>
    <property type="molecule type" value="Genomic_DNA"/>
</dbReference>
<organism evidence="2 3">
    <name type="scientific">Hypsizygus marmoreus</name>
    <name type="common">White beech mushroom</name>
    <name type="synonym">Agaricus marmoreus</name>
    <dbReference type="NCBI Taxonomy" id="39966"/>
    <lineage>
        <taxon>Eukaryota</taxon>
        <taxon>Fungi</taxon>
        <taxon>Dikarya</taxon>
        <taxon>Basidiomycota</taxon>
        <taxon>Agaricomycotina</taxon>
        <taxon>Agaricomycetes</taxon>
        <taxon>Agaricomycetidae</taxon>
        <taxon>Agaricales</taxon>
        <taxon>Tricholomatineae</taxon>
        <taxon>Lyophyllaceae</taxon>
        <taxon>Hypsizygus</taxon>
    </lineage>
</organism>
<gene>
    <name evidence="2" type="ORF">Hypma_002699</name>
</gene>
<comment type="caution">
    <text evidence="2">The sequence shown here is derived from an EMBL/GenBank/DDBJ whole genome shotgun (WGS) entry which is preliminary data.</text>
</comment>
<evidence type="ECO:0000313" key="3">
    <source>
        <dbReference type="Proteomes" id="UP000076154"/>
    </source>
</evidence>
<evidence type="ECO:0000256" key="1">
    <source>
        <dbReference type="SAM" id="MobiDB-lite"/>
    </source>
</evidence>
<feature type="region of interest" description="Disordered" evidence="1">
    <location>
        <begin position="108"/>
        <end position="130"/>
    </location>
</feature>
<name>A0A369JCN3_HYPMA</name>
<feature type="region of interest" description="Disordered" evidence="1">
    <location>
        <begin position="177"/>
        <end position="251"/>
    </location>
</feature>
<evidence type="ECO:0000313" key="2">
    <source>
        <dbReference type="EMBL" id="RDB16636.1"/>
    </source>
</evidence>
<feature type="compositionally biased region" description="Polar residues" evidence="1">
    <location>
        <begin position="225"/>
        <end position="237"/>
    </location>
</feature>
<accession>A0A369JCN3</accession>
<feature type="compositionally biased region" description="Low complexity" evidence="1">
    <location>
        <begin position="116"/>
        <end position="128"/>
    </location>
</feature>
<proteinExistence type="predicted"/>
<dbReference type="Proteomes" id="UP000076154">
    <property type="component" value="Unassembled WGS sequence"/>
</dbReference>
<protein>
    <submittedName>
        <fullName evidence="2">Uncharacterized protein</fullName>
    </submittedName>
</protein>
<dbReference type="AlphaFoldDB" id="A0A369JCN3"/>
<keyword evidence="3" id="KW-1185">Reference proteome</keyword>
<sequence length="251" mass="27820">MPFAFTIEDVSENPRRFPQELNMKPRLFRSNCGGAPDRSVLRIHETRLVVLPTDVSLRRCNSWLPESSWLPPQEAPGTITGAGAPLRYSTREHLTTIIRSTRSTGSFNTTDVSFRPTLLPTTSPTSDPAARLSADQYDAAPPFRGSPEAGVYPPCSKFRPARLTRLLGHRLPLGDTNPLHSLHINDSAPRAPPTPQNKPSPDASHPTNPGFPLRRAEPGPIQHAPNRSSTYQLTNRQLPDLEQSSLEHRCY</sequence>
<reference evidence="2" key="1">
    <citation type="submission" date="2018-04" db="EMBL/GenBank/DDBJ databases">
        <title>Whole genome sequencing of Hypsizygus marmoreus.</title>
        <authorList>
            <person name="Choi I.-G."/>
            <person name="Min B."/>
            <person name="Kim J.-G."/>
            <person name="Kim S."/>
            <person name="Oh Y.-L."/>
            <person name="Kong W.-S."/>
            <person name="Park H."/>
            <person name="Jeong J."/>
            <person name="Song E.-S."/>
        </authorList>
    </citation>
    <scope>NUCLEOTIDE SEQUENCE [LARGE SCALE GENOMIC DNA]</scope>
    <source>
        <strain evidence="2">51987-8</strain>
    </source>
</reference>